<gene>
    <name evidence="1" type="ORF">CHRIB12_LOCUS11681</name>
</gene>
<evidence type="ECO:0000313" key="2">
    <source>
        <dbReference type="Proteomes" id="UP000684084"/>
    </source>
</evidence>
<evidence type="ECO:0000313" key="1">
    <source>
        <dbReference type="EMBL" id="CAB5368309.1"/>
    </source>
</evidence>
<sequence length="146" mass="16948">MMSAPTLPLAPCMALSCFFVVIHLNIVNQFIHLSLAYRFIALKSYCQSCLSPETPFLACEEAFSEFHSGFRLFYSFKKTEIEVAALNKINHKQTFCHSFTKTYKVFVFFFLITKLCFNNLSRSIFNIPLNQLTPLLGDWLDFLYNK</sequence>
<protein>
    <submittedName>
        <fullName evidence="1">Uncharacterized protein</fullName>
    </submittedName>
</protein>
<accession>A0A915ZBK9</accession>
<dbReference type="OrthoDB" id="10333179at2759"/>
<proteinExistence type="predicted"/>
<reference evidence="1" key="1">
    <citation type="submission" date="2020-05" db="EMBL/GenBank/DDBJ databases">
        <authorList>
            <person name="Rincon C."/>
            <person name="Sanders R I."/>
            <person name="Robbins C."/>
            <person name="Chaturvedi A."/>
        </authorList>
    </citation>
    <scope>NUCLEOTIDE SEQUENCE</scope>
    <source>
        <strain evidence="1">CHB12</strain>
    </source>
</reference>
<organism evidence="1 2">
    <name type="scientific">Rhizophagus irregularis</name>
    <dbReference type="NCBI Taxonomy" id="588596"/>
    <lineage>
        <taxon>Eukaryota</taxon>
        <taxon>Fungi</taxon>
        <taxon>Fungi incertae sedis</taxon>
        <taxon>Mucoromycota</taxon>
        <taxon>Glomeromycotina</taxon>
        <taxon>Glomeromycetes</taxon>
        <taxon>Glomerales</taxon>
        <taxon>Glomeraceae</taxon>
        <taxon>Rhizophagus</taxon>
    </lineage>
</organism>
<dbReference type="AlphaFoldDB" id="A0A915ZBK9"/>
<dbReference type="Proteomes" id="UP000684084">
    <property type="component" value="Unassembled WGS sequence"/>
</dbReference>
<name>A0A915ZBK9_9GLOM</name>
<dbReference type="EMBL" id="CAGKOT010000025">
    <property type="protein sequence ID" value="CAB5368309.1"/>
    <property type="molecule type" value="Genomic_DNA"/>
</dbReference>
<dbReference type="VEuPathDB" id="FungiDB:RhiirFUN_009528"/>
<comment type="caution">
    <text evidence="1">The sequence shown here is derived from an EMBL/GenBank/DDBJ whole genome shotgun (WGS) entry which is preliminary data.</text>
</comment>